<dbReference type="PANTHER" id="PTHR24198:SF165">
    <property type="entry name" value="ANKYRIN REPEAT-CONTAINING PROTEIN-RELATED"/>
    <property type="match status" value="1"/>
</dbReference>
<dbReference type="PROSITE" id="PS50297">
    <property type="entry name" value="ANK_REP_REGION"/>
    <property type="match status" value="4"/>
</dbReference>
<dbReference type="Gene3D" id="1.25.40.20">
    <property type="entry name" value="Ankyrin repeat-containing domain"/>
    <property type="match status" value="2"/>
</dbReference>
<dbReference type="PRINTS" id="PR01415">
    <property type="entry name" value="ANKYRIN"/>
</dbReference>
<organism evidence="4 5">
    <name type="scientific">Aspergillus leporis</name>
    <dbReference type="NCBI Taxonomy" id="41062"/>
    <lineage>
        <taxon>Eukaryota</taxon>
        <taxon>Fungi</taxon>
        <taxon>Dikarya</taxon>
        <taxon>Ascomycota</taxon>
        <taxon>Pezizomycotina</taxon>
        <taxon>Eurotiomycetes</taxon>
        <taxon>Eurotiomycetidae</taxon>
        <taxon>Eurotiales</taxon>
        <taxon>Aspergillaceae</taxon>
        <taxon>Aspergillus</taxon>
        <taxon>Aspergillus subgen. Circumdati</taxon>
    </lineage>
</organism>
<name>A0A5N5WPQ2_9EURO</name>
<keyword evidence="1" id="KW-0677">Repeat</keyword>
<sequence>MQDEGQTITADTTIAQMLIKHGFNVNVTGRGGDTLLHYMAERGHVAMVALLLNHNLDINCRDELGRTPLFNATLRKHHNVMKLLLWAEADTEIRSNSSTTPMHEAVRYIFTEDVEILLSHGANVNARSTTTGETPLHVASDYRHAPFGIIRTHIEGGAMVMSKDNNGRTPLLKTVMSGDPMIVKLLIRHGALDNLVAVHKLLQRCKALNMVDVHGFTPLMMAARYEQVEMAALLLLQSEVEMNVRGPSGRTPLTWGIISQSSATVSLLLEHGAMAQNDSSDVNNTPSITLATISGCSDIVRKLLYARANIETREDATRLMHATRNGFIGIVEMLLTRNVHIHAYDRKLCTALSYAAHCGHTPAVNLLLERGAVVEHRDIDGRTPLAAAVLHGYTKIVKTGKRRPARYSRPAHEDAFTVGCASRACGHKWMSY</sequence>
<feature type="repeat" description="ANK" evidence="3">
    <location>
        <begin position="97"/>
        <end position="129"/>
    </location>
</feature>
<keyword evidence="5" id="KW-1185">Reference proteome</keyword>
<evidence type="ECO:0000256" key="1">
    <source>
        <dbReference type="ARBA" id="ARBA00022737"/>
    </source>
</evidence>
<gene>
    <name evidence="4" type="ORF">BDV29DRAFT_182273</name>
</gene>
<feature type="repeat" description="ANK" evidence="3">
    <location>
        <begin position="214"/>
        <end position="247"/>
    </location>
</feature>
<feature type="repeat" description="ANK" evidence="3">
    <location>
        <begin position="166"/>
        <end position="191"/>
    </location>
</feature>
<dbReference type="PANTHER" id="PTHR24198">
    <property type="entry name" value="ANKYRIN REPEAT AND PROTEIN KINASE DOMAIN-CONTAINING PROTEIN"/>
    <property type="match status" value="1"/>
</dbReference>
<feature type="repeat" description="ANK" evidence="3">
    <location>
        <begin position="131"/>
        <end position="165"/>
    </location>
</feature>
<feature type="repeat" description="ANK" evidence="3">
    <location>
        <begin position="347"/>
        <end position="379"/>
    </location>
</feature>
<accession>A0A5N5WPQ2</accession>
<evidence type="ECO:0000256" key="2">
    <source>
        <dbReference type="ARBA" id="ARBA00023043"/>
    </source>
</evidence>
<reference evidence="4 5" key="1">
    <citation type="submission" date="2019-04" db="EMBL/GenBank/DDBJ databases">
        <title>Friends and foes A comparative genomics study of 23 Aspergillus species from section Flavi.</title>
        <authorList>
            <consortium name="DOE Joint Genome Institute"/>
            <person name="Kjaerbolling I."/>
            <person name="Vesth T."/>
            <person name="Frisvad J.C."/>
            <person name="Nybo J.L."/>
            <person name="Theobald S."/>
            <person name="Kildgaard S."/>
            <person name="Isbrandt T."/>
            <person name="Kuo A."/>
            <person name="Sato A."/>
            <person name="Lyhne E.K."/>
            <person name="Kogle M.E."/>
            <person name="Wiebenga A."/>
            <person name="Kun R.S."/>
            <person name="Lubbers R.J."/>
            <person name="Makela M.R."/>
            <person name="Barry K."/>
            <person name="Chovatia M."/>
            <person name="Clum A."/>
            <person name="Daum C."/>
            <person name="Haridas S."/>
            <person name="He G."/>
            <person name="LaButti K."/>
            <person name="Lipzen A."/>
            <person name="Mondo S."/>
            <person name="Riley R."/>
            <person name="Salamov A."/>
            <person name="Simmons B.A."/>
            <person name="Magnuson J.K."/>
            <person name="Henrissat B."/>
            <person name="Mortensen U.H."/>
            <person name="Larsen T.O."/>
            <person name="Devries R.P."/>
            <person name="Grigoriev I.V."/>
            <person name="Machida M."/>
            <person name="Baker S.E."/>
            <person name="Andersen M.R."/>
        </authorList>
    </citation>
    <scope>NUCLEOTIDE SEQUENCE [LARGE SCALE GENOMIC DNA]</scope>
    <source>
        <strain evidence="4 5">CBS 151.66</strain>
    </source>
</reference>
<dbReference type="SUPFAM" id="SSF48403">
    <property type="entry name" value="Ankyrin repeat"/>
    <property type="match status" value="2"/>
</dbReference>
<dbReference type="EMBL" id="ML732329">
    <property type="protein sequence ID" value="KAB8069717.1"/>
    <property type="molecule type" value="Genomic_DNA"/>
</dbReference>
<dbReference type="OrthoDB" id="341259at2759"/>
<evidence type="ECO:0000256" key="3">
    <source>
        <dbReference type="PROSITE-ProRule" id="PRU00023"/>
    </source>
</evidence>
<proteinExistence type="predicted"/>
<dbReference type="SMART" id="SM00248">
    <property type="entry name" value="ANK"/>
    <property type="match status" value="11"/>
</dbReference>
<feature type="repeat" description="ANK" evidence="3">
    <location>
        <begin position="31"/>
        <end position="63"/>
    </location>
</feature>
<dbReference type="InterPro" id="IPR036770">
    <property type="entry name" value="Ankyrin_rpt-contain_sf"/>
</dbReference>
<protein>
    <submittedName>
        <fullName evidence="4">Ankyrin repeat-containing domain protein</fullName>
    </submittedName>
</protein>
<dbReference type="AlphaFoldDB" id="A0A5N5WPQ2"/>
<dbReference type="Proteomes" id="UP000326565">
    <property type="component" value="Unassembled WGS sequence"/>
</dbReference>
<dbReference type="PROSITE" id="PS50088">
    <property type="entry name" value="ANK_REPEAT"/>
    <property type="match status" value="7"/>
</dbReference>
<feature type="repeat" description="ANK" evidence="3">
    <location>
        <begin position="64"/>
        <end position="96"/>
    </location>
</feature>
<evidence type="ECO:0000313" key="5">
    <source>
        <dbReference type="Proteomes" id="UP000326565"/>
    </source>
</evidence>
<keyword evidence="2 3" id="KW-0040">ANK repeat</keyword>
<dbReference type="Pfam" id="PF12796">
    <property type="entry name" value="Ank_2"/>
    <property type="match status" value="3"/>
</dbReference>
<evidence type="ECO:0000313" key="4">
    <source>
        <dbReference type="EMBL" id="KAB8069717.1"/>
    </source>
</evidence>
<dbReference type="InterPro" id="IPR002110">
    <property type="entry name" value="Ankyrin_rpt"/>
</dbReference>